<dbReference type="InterPro" id="IPR003673">
    <property type="entry name" value="CoA-Trfase_fam_III"/>
</dbReference>
<dbReference type="Pfam" id="PF02515">
    <property type="entry name" value="CoA_transf_3"/>
    <property type="match status" value="2"/>
</dbReference>
<protein>
    <recommendedName>
        <fullName evidence="3">CoA transferase</fullName>
    </recommendedName>
</protein>
<dbReference type="SUPFAM" id="SSF89796">
    <property type="entry name" value="CoA-transferase family III (CaiB/BaiF)"/>
    <property type="match status" value="2"/>
</dbReference>
<dbReference type="Gene3D" id="3.40.50.10540">
    <property type="entry name" value="Crotonobetainyl-coa:carnitine coa-transferase, domain 1"/>
    <property type="match status" value="2"/>
</dbReference>
<dbReference type="AlphaFoldDB" id="A0A7I7XEH3"/>
<name>A0A7I7XEH3_9MYCO</name>
<accession>A0A7I7XEH3</accession>
<organism evidence="1 2">
    <name type="scientific">Mycolicibacterium madagascariense</name>
    <dbReference type="NCBI Taxonomy" id="212765"/>
    <lineage>
        <taxon>Bacteria</taxon>
        <taxon>Bacillati</taxon>
        <taxon>Actinomycetota</taxon>
        <taxon>Actinomycetes</taxon>
        <taxon>Mycobacteriales</taxon>
        <taxon>Mycobacteriaceae</taxon>
        <taxon>Mycolicibacterium</taxon>
    </lineage>
</organism>
<dbReference type="Proteomes" id="UP000466517">
    <property type="component" value="Chromosome"/>
</dbReference>
<proteinExistence type="predicted"/>
<dbReference type="InterPro" id="IPR044855">
    <property type="entry name" value="CoA-Trfase_III_dom3_sf"/>
</dbReference>
<dbReference type="InterPro" id="IPR023606">
    <property type="entry name" value="CoA-Trfase_III_dom_1_sf"/>
</dbReference>
<dbReference type="KEGG" id="mmag:MMAD_16030"/>
<dbReference type="Gene3D" id="3.30.1540.10">
    <property type="entry name" value="formyl-coa transferase, domain 3"/>
    <property type="match status" value="2"/>
</dbReference>
<dbReference type="PANTHER" id="PTHR48228">
    <property type="entry name" value="SUCCINYL-COA--D-CITRAMALATE COA-TRANSFERASE"/>
    <property type="match status" value="1"/>
</dbReference>
<dbReference type="RefSeq" id="WP_163734950.1">
    <property type="nucleotide sequence ID" value="NZ_AP022610.1"/>
</dbReference>
<keyword evidence="2" id="KW-1185">Reference proteome</keyword>
<reference evidence="1 2" key="1">
    <citation type="journal article" date="2019" name="Emerg. Microbes Infect.">
        <title>Comprehensive subspecies identification of 175 nontuberculous mycobacteria species based on 7547 genomic profiles.</title>
        <authorList>
            <person name="Matsumoto Y."/>
            <person name="Kinjo T."/>
            <person name="Motooka D."/>
            <person name="Nabeya D."/>
            <person name="Jung N."/>
            <person name="Uechi K."/>
            <person name="Horii T."/>
            <person name="Iida T."/>
            <person name="Fujita J."/>
            <person name="Nakamura S."/>
        </authorList>
    </citation>
    <scope>NUCLEOTIDE SEQUENCE [LARGE SCALE GENOMIC DNA]</scope>
    <source>
        <strain evidence="1 2">JCM 13574</strain>
    </source>
</reference>
<gene>
    <name evidence="1" type="ORF">MMAD_16030</name>
</gene>
<dbReference type="PANTHER" id="PTHR48228:SF5">
    <property type="entry name" value="ALPHA-METHYLACYL-COA RACEMASE"/>
    <property type="match status" value="1"/>
</dbReference>
<evidence type="ECO:0008006" key="3">
    <source>
        <dbReference type="Google" id="ProtNLM"/>
    </source>
</evidence>
<evidence type="ECO:0000313" key="2">
    <source>
        <dbReference type="Proteomes" id="UP000466517"/>
    </source>
</evidence>
<sequence length="800" mass="85080">MNRILDGLNVLELGSGSVAASIAGVVLADAGARVIKVEPPDGDRLRVDNPSGFLVWNRGKDSTIADLRTADGQDRLRDLARGADVVIEGFAPGVTDQWDVGADTLRSINPALVHLSITGFGKTGPYAALKSYDSLVAAKAGLWARGSWGHRDGPIMFPVPWASFGAAMQSVAGIIGALLVREKTGRGQALDSTLVAGLDPIDYFVSTIVQLMAKKGEAASGDSRSLTGASRFGVLLATRDGRFIQTSTMLPHQGRALCEVAGIGEVVAKDPRFGGLPSFANPEDAQEWEDLLMEAFRAKDLDHWLPLLQASPDIAFEVAVTSEEGLDHPQIVHNGDVITVDDPRLGEVREIGPVGHFSQTPIVIERSAPELGSATEGFGAHDFPKGGREAPPHPFAGITVVEFGYFYAMPYATAMLAALGARVIKIEDGKGDPHRNSFGPEVASTKTTAGKESVSIDLKSAEGRAIAQSIIAKADVFLTGFRSGVADKMGLGYDELRELNPRLLYVHAAGYGTDGPYANRALYAQAAQSVAGSFGRQVGYWTDPAQSDGFSVLELQAVVMPHLNQLVDGDSNAALTLLAALSLGLYHQQRTGEGQFLGTSMIGGNAWAYSDDFCSYAGKPRTPLCDSEYYGTSALDRLYEAAGDSWVALTVRSDAEFAALCNAMGLEADDRFSTAPKRTEHDDDLVDLLGKAFAEKPAAEWESTLSAARVGCVEVNLLGQPVFTSFDPVLRETGLTVTVEHPVYGEIVRTAPPVSFSETPGRVAPPCVRGQHNRSILSELGYSDGDVTKFEELDVITAPA</sequence>
<evidence type="ECO:0000313" key="1">
    <source>
        <dbReference type="EMBL" id="BBZ27308.1"/>
    </source>
</evidence>
<dbReference type="InterPro" id="IPR050509">
    <property type="entry name" value="CoA-transferase_III"/>
</dbReference>
<dbReference type="EMBL" id="AP022610">
    <property type="protein sequence ID" value="BBZ27308.1"/>
    <property type="molecule type" value="Genomic_DNA"/>
</dbReference>
<dbReference type="GO" id="GO:0003824">
    <property type="term" value="F:catalytic activity"/>
    <property type="evidence" value="ECO:0007669"/>
    <property type="project" value="InterPro"/>
</dbReference>